<dbReference type="PANTHER" id="PTHR10695:SF46">
    <property type="entry name" value="BIFUNCTIONAL COENZYME A SYNTHASE-RELATED"/>
    <property type="match status" value="1"/>
</dbReference>
<evidence type="ECO:0000256" key="1">
    <source>
        <dbReference type="ARBA" id="ARBA00009018"/>
    </source>
</evidence>
<accession>A0ABU9KY98</accession>
<comment type="caution">
    <text evidence="7">The sequence shown here is derived from an EMBL/GenBank/DDBJ whole genome shotgun (WGS) entry which is preliminary data.</text>
</comment>
<dbReference type="CDD" id="cd02022">
    <property type="entry name" value="DPCK"/>
    <property type="match status" value="1"/>
</dbReference>
<dbReference type="Pfam" id="PF01121">
    <property type="entry name" value="CoaE"/>
    <property type="match status" value="1"/>
</dbReference>
<evidence type="ECO:0000256" key="6">
    <source>
        <dbReference type="NCBIfam" id="TIGR00152"/>
    </source>
</evidence>
<keyword evidence="2 5" id="KW-0547">Nucleotide-binding</keyword>
<gene>
    <name evidence="5 7" type="primary">coaE</name>
    <name evidence="7" type="ORF">AABB81_04610</name>
</gene>
<dbReference type="PANTHER" id="PTHR10695">
    <property type="entry name" value="DEPHOSPHO-COA KINASE-RELATED"/>
    <property type="match status" value="1"/>
</dbReference>
<dbReference type="EC" id="2.7.1.24" evidence="5 6"/>
<dbReference type="SUPFAM" id="SSF52540">
    <property type="entry name" value="P-loop containing nucleoside triphosphate hydrolases"/>
    <property type="match status" value="1"/>
</dbReference>
<proteinExistence type="inferred from homology"/>
<evidence type="ECO:0000313" key="8">
    <source>
        <dbReference type="Proteomes" id="UP001474120"/>
    </source>
</evidence>
<comment type="pathway">
    <text evidence="5">Cofactor biosynthesis; coenzyme A biosynthesis; CoA from (R)-pantothenate: step 5/5.</text>
</comment>
<keyword evidence="5 7" id="KW-0418">Kinase</keyword>
<dbReference type="EMBL" id="JBCDNA010000001">
    <property type="protein sequence ID" value="MEL4455165.1"/>
    <property type="molecule type" value="Genomic_DNA"/>
</dbReference>
<dbReference type="HAMAP" id="MF_00376">
    <property type="entry name" value="Dephospho_CoA_kinase"/>
    <property type="match status" value="1"/>
</dbReference>
<dbReference type="RefSeq" id="WP_342158948.1">
    <property type="nucleotide sequence ID" value="NZ_JBCDNA010000001.1"/>
</dbReference>
<keyword evidence="5" id="KW-0963">Cytoplasm</keyword>
<sequence>MKIVGLTGGIGSGKTTVAGMFKALSIPVYNADKEAKILMNTSDSLKNGILKLFGEKAYEKGSLNRGYIAGIVFKDKEKLKALNELVHPLVRSQFLSWIDMQSAPYVIQENPLIFEKNDQNLFDYVITVTAKKEDKIQRVMDRDGIGESQVLERMDNQLDDSLKIAGSDFVIYNESLENTRKQVYDIHQQLLQ</sequence>
<keyword evidence="5 7" id="KW-0808">Transferase</keyword>
<reference evidence="7 8" key="1">
    <citation type="submission" date="2024-04" db="EMBL/GenBank/DDBJ databases">
        <title>whole genome sequencing of Lutimonas vermicola strain IMCC1616.</title>
        <authorList>
            <person name="Bae S.S."/>
        </authorList>
    </citation>
    <scope>NUCLEOTIDE SEQUENCE [LARGE SCALE GENOMIC DNA]</scope>
    <source>
        <strain evidence="7 8">IMCC1616</strain>
    </source>
</reference>
<comment type="catalytic activity">
    <reaction evidence="5">
        <text>3'-dephospho-CoA + ATP = ADP + CoA + H(+)</text>
        <dbReference type="Rhea" id="RHEA:18245"/>
        <dbReference type="ChEBI" id="CHEBI:15378"/>
        <dbReference type="ChEBI" id="CHEBI:30616"/>
        <dbReference type="ChEBI" id="CHEBI:57287"/>
        <dbReference type="ChEBI" id="CHEBI:57328"/>
        <dbReference type="ChEBI" id="CHEBI:456216"/>
        <dbReference type="EC" id="2.7.1.24"/>
    </reaction>
</comment>
<feature type="binding site" evidence="5">
    <location>
        <begin position="11"/>
        <end position="16"/>
    </location>
    <ligand>
        <name>ATP</name>
        <dbReference type="ChEBI" id="CHEBI:30616"/>
    </ligand>
</feature>
<dbReference type="NCBIfam" id="TIGR00152">
    <property type="entry name" value="dephospho-CoA kinase"/>
    <property type="match status" value="1"/>
</dbReference>
<comment type="subcellular location">
    <subcellularLocation>
        <location evidence="5">Cytoplasm</location>
    </subcellularLocation>
</comment>
<comment type="function">
    <text evidence="5">Catalyzes the phosphorylation of the 3'-hydroxyl group of dephosphocoenzyme A to form coenzyme A.</text>
</comment>
<dbReference type="InterPro" id="IPR027417">
    <property type="entry name" value="P-loop_NTPase"/>
</dbReference>
<evidence type="ECO:0000256" key="4">
    <source>
        <dbReference type="ARBA" id="ARBA00022993"/>
    </source>
</evidence>
<name>A0ABU9KY98_9FLAO</name>
<dbReference type="PROSITE" id="PS51219">
    <property type="entry name" value="DPCK"/>
    <property type="match status" value="1"/>
</dbReference>
<evidence type="ECO:0000313" key="7">
    <source>
        <dbReference type="EMBL" id="MEL4455165.1"/>
    </source>
</evidence>
<keyword evidence="4 5" id="KW-0173">Coenzyme A biosynthesis</keyword>
<evidence type="ECO:0000256" key="3">
    <source>
        <dbReference type="ARBA" id="ARBA00022840"/>
    </source>
</evidence>
<comment type="similarity">
    <text evidence="1 5">Belongs to the CoaE family.</text>
</comment>
<dbReference type="GO" id="GO:0004140">
    <property type="term" value="F:dephospho-CoA kinase activity"/>
    <property type="evidence" value="ECO:0007669"/>
    <property type="project" value="UniProtKB-EC"/>
</dbReference>
<dbReference type="Gene3D" id="3.40.50.300">
    <property type="entry name" value="P-loop containing nucleotide triphosphate hydrolases"/>
    <property type="match status" value="1"/>
</dbReference>
<evidence type="ECO:0000256" key="2">
    <source>
        <dbReference type="ARBA" id="ARBA00022741"/>
    </source>
</evidence>
<keyword evidence="3 5" id="KW-0067">ATP-binding</keyword>
<keyword evidence="8" id="KW-1185">Reference proteome</keyword>
<evidence type="ECO:0000256" key="5">
    <source>
        <dbReference type="HAMAP-Rule" id="MF_00376"/>
    </source>
</evidence>
<protein>
    <recommendedName>
        <fullName evidence="5 6">Dephospho-CoA kinase</fullName>
        <ecNumber evidence="5 6">2.7.1.24</ecNumber>
    </recommendedName>
    <alternativeName>
        <fullName evidence="5">Dephosphocoenzyme A kinase</fullName>
    </alternativeName>
</protein>
<organism evidence="7 8">
    <name type="scientific">Lutimonas vermicola</name>
    <dbReference type="NCBI Taxonomy" id="414288"/>
    <lineage>
        <taxon>Bacteria</taxon>
        <taxon>Pseudomonadati</taxon>
        <taxon>Bacteroidota</taxon>
        <taxon>Flavobacteriia</taxon>
        <taxon>Flavobacteriales</taxon>
        <taxon>Flavobacteriaceae</taxon>
        <taxon>Lutimonas</taxon>
    </lineage>
</organism>
<dbReference type="Proteomes" id="UP001474120">
    <property type="component" value="Unassembled WGS sequence"/>
</dbReference>
<dbReference type="InterPro" id="IPR001977">
    <property type="entry name" value="Depp_CoAkinase"/>
</dbReference>